<dbReference type="PANTHER" id="PTHR30461">
    <property type="entry name" value="DNA-INVERTASE FROM LAMBDOID PROPHAGE"/>
    <property type="match status" value="1"/>
</dbReference>
<evidence type="ECO:0000313" key="4">
    <source>
        <dbReference type="EMBL" id="MDO7836091.1"/>
    </source>
</evidence>
<dbReference type="InterPro" id="IPR036162">
    <property type="entry name" value="Resolvase-like_N_sf"/>
</dbReference>
<dbReference type="InterPro" id="IPR011109">
    <property type="entry name" value="DNA_bind_recombinase_dom"/>
</dbReference>
<comment type="caution">
    <text evidence="4">The sequence shown here is derived from an EMBL/GenBank/DDBJ whole genome shotgun (WGS) entry which is preliminary data.</text>
</comment>
<dbReference type="RefSeq" id="WP_304536500.1">
    <property type="nucleotide sequence ID" value="NZ_JAUQOM010000006.1"/>
</dbReference>
<dbReference type="EMBL" id="JAUQOM010000006">
    <property type="protein sequence ID" value="MDO7836091.1"/>
    <property type="molecule type" value="Genomic_DNA"/>
</dbReference>
<dbReference type="InterPro" id="IPR050639">
    <property type="entry name" value="SSR_resolvase"/>
</dbReference>
<dbReference type="Pfam" id="PF07508">
    <property type="entry name" value="Recombinase"/>
    <property type="match status" value="1"/>
</dbReference>
<dbReference type="InterPro" id="IPR038109">
    <property type="entry name" value="DNA_bind_recomb_sf"/>
</dbReference>
<dbReference type="Gene3D" id="3.90.1750.20">
    <property type="entry name" value="Putative Large Serine Recombinase, Chain B, Domain 2"/>
    <property type="match status" value="1"/>
</dbReference>
<dbReference type="InterPro" id="IPR006119">
    <property type="entry name" value="Resolv_N"/>
</dbReference>
<reference evidence="4" key="1">
    <citation type="submission" date="2023-07" db="EMBL/GenBank/DDBJ databases">
        <title>Bacterial whole genome sequence for Sphingobium sp. HBC34.</title>
        <authorList>
            <person name="Le V."/>
            <person name="Ko S.-R."/>
            <person name="Ahn C.-Y."/>
            <person name="Oh H.-M."/>
        </authorList>
    </citation>
    <scope>NUCLEOTIDE SEQUENCE</scope>
    <source>
        <strain evidence="4">HBC34</strain>
    </source>
</reference>
<organism evidence="4 5">
    <name type="scientific">Sphingobium cyanobacteriorum</name>
    <dbReference type="NCBI Taxonomy" id="3063954"/>
    <lineage>
        <taxon>Bacteria</taxon>
        <taxon>Pseudomonadati</taxon>
        <taxon>Pseudomonadota</taxon>
        <taxon>Alphaproteobacteria</taxon>
        <taxon>Sphingomonadales</taxon>
        <taxon>Sphingomonadaceae</taxon>
        <taxon>Sphingobium</taxon>
    </lineage>
</organism>
<dbReference type="Proteomes" id="UP001176471">
    <property type="component" value="Unassembled WGS sequence"/>
</dbReference>
<dbReference type="PANTHER" id="PTHR30461:SF23">
    <property type="entry name" value="DNA RECOMBINASE-RELATED"/>
    <property type="match status" value="1"/>
</dbReference>
<dbReference type="SMART" id="SM00857">
    <property type="entry name" value="Resolvase"/>
    <property type="match status" value="1"/>
</dbReference>
<dbReference type="SUPFAM" id="SSF53041">
    <property type="entry name" value="Resolvase-like"/>
    <property type="match status" value="1"/>
</dbReference>
<evidence type="ECO:0000259" key="3">
    <source>
        <dbReference type="PROSITE" id="PS51737"/>
    </source>
</evidence>
<gene>
    <name evidence="4" type="ORF">Q4610_13655</name>
</gene>
<dbReference type="Gene3D" id="3.40.50.1390">
    <property type="entry name" value="Resolvase, N-terminal catalytic domain"/>
    <property type="match status" value="1"/>
</dbReference>
<feature type="domain" description="Recombinase" evidence="3">
    <location>
        <begin position="159"/>
        <end position="279"/>
    </location>
</feature>
<dbReference type="PROSITE" id="PS51737">
    <property type="entry name" value="RECOMBINASE_DNA_BIND"/>
    <property type="match status" value="1"/>
</dbReference>
<keyword evidence="5" id="KW-1185">Reference proteome</keyword>
<sequence length="535" mass="59834">MSKTVGIWIRVSTEDQVRGESPETHHKRAAAYAEAKGWTVAEVYRLEAVSGKAVMAHPEAQRMLTDIRAGRISGLVFSKLARLARNTRELLDFAEIFRNEGADLVSLQEAIDTSSPAGRLFFTMIAAMAQWEREEIAERVAASVPVRAKLGKPIGGAAPFGYRWLDKKLVPDPEEAPVRVLLHELFREHRRKKTVARILNERGHRTRNGSAFSDTTISRLLLDPTAKGLHRANYTKTDDRSKSWALKPESEWVYTEVEPILSEALWEECTAIITAQQQAAKPITKKTVQLFAGLTFCGCGTKMYVPSNSPKYICHDCRNKIPVADLEAIFHEQLRDFVFSPEEIARYLSESDQSLKQREELLALLQREERKVTAEADKLYDLYQAGAIDKEGFGSRYKGIGERLKQLGDEIPRTQAEIDAVRISFLSQEEIIREAQDLYTRWPMLPREEQRQIVEAIVERIVIHDGEVEIDLFFNPGSGSLPEPSPGGATPSFPLTDGSWATRPHGFIAAMSCTRAGKVTCALARATVTSPVSSG</sequence>
<dbReference type="CDD" id="cd00338">
    <property type="entry name" value="Ser_Recombinase"/>
    <property type="match status" value="1"/>
</dbReference>
<dbReference type="PROSITE" id="PS51736">
    <property type="entry name" value="RECOMBINASES_3"/>
    <property type="match status" value="1"/>
</dbReference>
<evidence type="ECO:0000256" key="1">
    <source>
        <dbReference type="SAM" id="Coils"/>
    </source>
</evidence>
<accession>A0ABT8ZPH0</accession>
<protein>
    <submittedName>
        <fullName evidence="4">Recombinase family protein</fullName>
    </submittedName>
</protein>
<keyword evidence="1" id="KW-0175">Coiled coil</keyword>
<evidence type="ECO:0000313" key="5">
    <source>
        <dbReference type="Proteomes" id="UP001176471"/>
    </source>
</evidence>
<proteinExistence type="predicted"/>
<name>A0ABT8ZPH0_9SPHN</name>
<evidence type="ECO:0000259" key="2">
    <source>
        <dbReference type="PROSITE" id="PS51736"/>
    </source>
</evidence>
<dbReference type="Pfam" id="PF00239">
    <property type="entry name" value="Resolvase"/>
    <property type="match status" value="1"/>
</dbReference>
<feature type="coiled-coil region" evidence="1">
    <location>
        <begin position="348"/>
        <end position="378"/>
    </location>
</feature>
<feature type="domain" description="Resolvase/invertase-type recombinase catalytic" evidence="2">
    <location>
        <begin position="4"/>
        <end position="151"/>
    </location>
</feature>